<keyword evidence="1" id="KW-0472">Membrane</keyword>
<evidence type="ECO:0008006" key="4">
    <source>
        <dbReference type="Google" id="ProtNLM"/>
    </source>
</evidence>
<gene>
    <name evidence="2" type="ORF">COT59_01595</name>
</gene>
<evidence type="ECO:0000256" key="1">
    <source>
        <dbReference type="SAM" id="Phobius"/>
    </source>
</evidence>
<protein>
    <recommendedName>
        <fullName evidence="4">DUF4878 domain-containing protein</fullName>
    </recommendedName>
</protein>
<proteinExistence type="predicted"/>
<reference evidence="3" key="1">
    <citation type="submission" date="2017-09" db="EMBL/GenBank/DDBJ databases">
        <title>Depth-based differentiation of microbial function through sediment-hosted aquifers and enrichment of novel symbionts in the deep terrestrial subsurface.</title>
        <authorList>
            <person name="Probst A.J."/>
            <person name="Ladd B."/>
            <person name="Jarett J.K."/>
            <person name="Geller-Mcgrath D.E."/>
            <person name="Sieber C.M.K."/>
            <person name="Emerson J.B."/>
            <person name="Anantharaman K."/>
            <person name="Thomas B.C."/>
            <person name="Malmstrom R."/>
            <person name="Stieglmeier M."/>
            <person name="Klingl A."/>
            <person name="Woyke T."/>
            <person name="Ryan C.M."/>
            <person name="Banfield J.F."/>
        </authorList>
    </citation>
    <scope>NUCLEOTIDE SEQUENCE [LARGE SCALE GENOMIC DNA]</scope>
</reference>
<name>A0A2H0WXA4_9BACT</name>
<dbReference type="EMBL" id="PEZD01000036">
    <property type="protein sequence ID" value="PIS17247.1"/>
    <property type="molecule type" value="Genomic_DNA"/>
</dbReference>
<keyword evidence="1" id="KW-1133">Transmembrane helix</keyword>
<feature type="transmembrane region" description="Helical" evidence="1">
    <location>
        <begin position="12"/>
        <end position="31"/>
    </location>
</feature>
<dbReference type="Proteomes" id="UP000229675">
    <property type="component" value="Unassembled WGS sequence"/>
</dbReference>
<accession>A0A2H0WXA4</accession>
<comment type="caution">
    <text evidence="2">The sequence shown here is derived from an EMBL/GenBank/DDBJ whole genome shotgun (WGS) entry which is preliminary data.</text>
</comment>
<dbReference type="AlphaFoldDB" id="A0A2H0WXA4"/>
<organism evidence="2 3">
    <name type="scientific">Candidatus Nealsonbacteria bacterium CG09_land_8_20_14_0_10_42_14</name>
    <dbReference type="NCBI Taxonomy" id="1974707"/>
    <lineage>
        <taxon>Bacteria</taxon>
        <taxon>Candidatus Nealsoniibacteriota</taxon>
    </lineage>
</organism>
<sequence>MAEETLDKKGILKAMFFAILISFLGIGVLGWQYQRLEKERLPALEEKIEKKSIEDVLDKFMQLRIEKNETAAMHYLTEGAVEQKNRGEFNLVNDFSDYEILNSEKLAEDNYRFVVRIYDGEALSDFIEVVTLIKITDKYYIDSVVIAG</sequence>
<evidence type="ECO:0000313" key="3">
    <source>
        <dbReference type="Proteomes" id="UP000229675"/>
    </source>
</evidence>
<evidence type="ECO:0000313" key="2">
    <source>
        <dbReference type="EMBL" id="PIS17247.1"/>
    </source>
</evidence>
<keyword evidence="1" id="KW-0812">Transmembrane</keyword>